<accession>A0A3Q9JKF5</accession>
<keyword evidence="4" id="KW-1003">Cell membrane</keyword>
<feature type="transmembrane region" description="Helical" evidence="8">
    <location>
        <begin position="20"/>
        <end position="42"/>
    </location>
</feature>
<dbReference type="InterPro" id="IPR020948">
    <property type="entry name" value="P_starv_induced_PsiE-like"/>
</dbReference>
<evidence type="ECO:0000256" key="3">
    <source>
        <dbReference type="ARBA" id="ARBA00021903"/>
    </source>
</evidence>
<protein>
    <recommendedName>
        <fullName evidence="3">Protein PsiE</fullName>
    </recommendedName>
</protein>
<dbReference type="AlphaFoldDB" id="A0A3Q9JKF5"/>
<sequence length="148" mass="16744">MSKNKIDLFREAFNKQADSLGNLFVEVFHYIALFAVGAIIAWAALQEFLSIFTAHKELVDGILMLFIYLELGAMVGIYFKTKRMPVRFLIYVSITALTRLLISDISHNHKPSWGIIQVCGAILLLSIAVLIVRIASSRFHVKEEDESK</sequence>
<evidence type="ECO:0000256" key="7">
    <source>
        <dbReference type="ARBA" id="ARBA00023136"/>
    </source>
</evidence>
<feature type="transmembrane region" description="Helical" evidence="8">
    <location>
        <begin position="62"/>
        <end position="79"/>
    </location>
</feature>
<dbReference type="PANTHER" id="PTHR37819">
    <property type="entry name" value="PROTEIN PSIE"/>
    <property type="match status" value="1"/>
</dbReference>
<evidence type="ECO:0000256" key="6">
    <source>
        <dbReference type="ARBA" id="ARBA00022989"/>
    </source>
</evidence>
<dbReference type="PANTHER" id="PTHR37819:SF1">
    <property type="entry name" value="PROTEIN PSIE"/>
    <property type="match status" value="1"/>
</dbReference>
<feature type="transmembrane region" description="Helical" evidence="8">
    <location>
        <begin position="86"/>
        <end position="102"/>
    </location>
</feature>
<evidence type="ECO:0000256" key="4">
    <source>
        <dbReference type="ARBA" id="ARBA00022475"/>
    </source>
</evidence>
<evidence type="ECO:0000256" key="2">
    <source>
        <dbReference type="ARBA" id="ARBA00005632"/>
    </source>
</evidence>
<evidence type="ECO:0000256" key="5">
    <source>
        <dbReference type="ARBA" id="ARBA00022692"/>
    </source>
</evidence>
<dbReference type="GO" id="GO:0005886">
    <property type="term" value="C:plasma membrane"/>
    <property type="evidence" value="ECO:0007669"/>
    <property type="project" value="UniProtKB-SubCell"/>
</dbReference>
<dbReference type="KEGG" id="emo:DM558_13080"/>
<evidence type="ECO:0000313" key="9">
    <source>
        <dbReference type="EMBL" id="AZS51644.1"/>
    </source>
</evidence>
<dbReference type="RefSeq" id="WP_127164378.1">
    <property type="nucleotide sequence ID" value="NZ_CP029822.1"/>
</dbReference>
<dbReference type="PIRSF" id="PIRSF029598">
    <property type="entry name" value="PsiE"/>
    <property type="match status" value="1"/>
</dbReference>
<dbReference type="EMBL" id="CP029822">
    <property type="protein sequence ID" value="AZS51644.1"/>
    <property type="molecule type" value="Genomic_DNA"/>
</dbReference>
<evidence type="ECO:0000256" key="1">
    <source>
        <dbReference type="ARBA" id="ARBA00004429"/>
    </source>
</evidence>
<keyword evidence="10" id="KW-1185">Reference proteome</keyword>
<keyword evidence="6 8" id="KW-1133">Transmembrane helix</keyword>
<comment type="similarity">
    <text evidence="2">Belongs to the PsiE family.</text>
</comment>
<reference evidence="10" key="1">
    <citation type="submission" date="2018-06" db="EMBL/GenBank/DDBJ databases">
        <title>Complete genome of Pseudomonas insecticola strain QZS01.</title>
        <authorList>
            <person name="Wang J."/>
            <person name="Su Q."/>
        </authorList>
    </citation>
    <scope>NUCLEOTIDE SEQUENCE [LARGE SCALE GENOMIC DNA]</scope>
    <source>
        <strain evidence="10">QZS01</strain>
    </source>
</reference>
<comment type="subcellular location">
    <subcellularLocation>
        <location evidence="1">Cell inner membrane</location>
        <topology evidence="1">Multi-pass membrane protein</topology>
    </subcellularLocation>
</comment>
<name>A0A3Q9JKF5_9GAMM</name>
<keyword evidence="7 8" id="KW-0472">Membrane</keyword>
<dbReference type="GO" id="GO:0016036">
    <property type="term" value="P:cellular response to phosphate starvation"/>
    <property type="evidence" value="ECO:0007669"/>
    <property type="project" value="InterPro"/>
</dbReference>
<evidence type="ECO:0000313" key="10">
    <source>
        <dbReference type="Proteomes" id="UP000273143"/>
    </source>
</evidence>
<dbReference type="Proteomes" id="UP000273143">
    <property type="component" value="Chromosome"/>
</dbReference>
<evidence type="ECO:0000256" key="8">
    <source>
        <dbReference type="SAM" id="Phobius"/>
    </source>
</evidence>
<proteinExistence type="inferred from homology"/>
<dbReference type="InterPro" id="IPR009315">
    <property type="entry name" value="P_starv_induced_PsiE"/>
</dbReference>
<organism evidence="9 10">
    <name type="scientific">Entomomonas moraniae</name>
    <dbReference type="NCBI Taxonomy" id="2213226"/>
    <lineage>
        <taxon>Bacteria</taxon>
        <taxon>Pseudomonadati</taxon>
        <taxon>Pseudomonadota</taxon>
        <taxon>Gammaproteobacteria</taxon>
        <taxon>Pseudomonadales</taxon>
        <taxon>Pseudomonadaceae</taxon>
        <taxon>Entomomonas</taxon>
    </lineage>
</organism>
<dbReference type="Pfam" id="PF06146">
    <property type="entry name" value="PsiE"/>
    <property type="match status" value="1"/>
</dbReference>
<feature type="transmembrane region" description="Helical" evidence="8">
    <location>
        <begin position="114"/>
        <end position="132"/>
    </location>
</feature>
<keyword evidence="5 8" id="KW-0812">Transmembrane</keyword>
<gene>
    <name evidence="9" type="ORF">DM558_13080</name>
</gene>